<sequence>MPPFLAAGKAPSSAISSRPPPGQQQQQADEQLGGFFFSFFCKAEKGKVQELQLQEIQVPQAMMPPPRRTQGCSHIAVAAWLSLPCHLKCSHRQTPRSQIKGTARSTLRRLCGHLEIGCVFEVNVKTELPVILSTDRLIYSTTTSTSSTSSVFGGDHRIGANFNEP</sequence>
<dbReference type="AlphaFoldDB" id="A0A6G1CHA7"/>
<organism evidence="2 3">
    <name type="scientific">Oryza meyeriana var. granulata</name>
    <dbReference type="NCBI Taxonomy" id="110450"/>
    <lineage>
        <taxon>Eukaryota</taxon>
        <taxon>Viridiplantae</taxon>
        <taxon>Streptophyta</taxon>
        <taxon>Embryophyta</taxon>
        <taxon>Tracheophyta</taxon>
        <taxon>Spermatophyta</taxon>
        <taxon>Magnoliopsida</taxon>
        <taxon>Liliopsida</taxon>
        <taxon>Poales</taxon>
        <taxon>Poaceae</taxon>
        <taxon>BOP clade</taxon>
        <taxon>Oryzoideae</taxon>
        <taxon>Oryzeae</taxon>
        <taxon>Oryzinae</taxon>
        <taxon>Oryza</taxon>
        <taxon>Oryza meyeriana</taxon>
    </lineage>
</organism>
<feature type="region of interest" description="Disordered" evidence="1">
    <location>
        <begin position="1"/>
        <end position="27"/>
    </location>
</feature>
<reference evidence="2 3" key="1">
    <citation type="submission" date="2019-11" db="EMBL/GenBank/DDBJ databases">
        <title>Whole genome sequence of Oryza granulata.</title>
        <authorList>
            <person name="Li W."/>
        </authorList>
    </citation>
    <scope>NUCLEOTIDE SEQUENCE [LARGE SCALE GENOMIC DNA]</scope>
    <source>
        <strain evidence="3">cv. Menghai</strain>
        <tissue evidence="2">Leaf</tissue>
    </source>
</reference>
<accession>A0A6G1CHA7</accession>
<dbReference type="EMBL" id="SPHZ02000009">
    <property type="protein sequence ID" value="KAF0899516.1"/>
    <property type="molecule type" value="Genomic_DNA"/>
</dbReference>
<evidence type="ECO:0000256" key="1">
    <source>
        <dbReference type="SAM" id="MobiDB-lite"/>
    </source>
</evidence>
<evidence type="ECO:0000313" key="2">
    <source>
        <dbReference type="EMBL" id="KAF0899516.1"/>
    </source>
</evidence>
<proteinExistence type="predicted"/>
<gene>
    <name evidence="2" type="ORF">E2562_019998</name>
</gene>
<comment type="caution">
    <text evidence="2">The sequence shown here is derived from an EMBL/GenBank/DDBJ whole genome shotgun (WGS) entry which is preliminary data.</text>
</comment>
<dbReference type="Proteomes" id="UP000479710">
    <property type="component" value="Unassembled WGS sequence"/>
</dbReference>
<name>A0A6G1CHA7_9ORYZ</name>
<protein>
    <submittedName>
        <fullName evidence="2">Uncharacterized protein</fullName>
    </submittedName>
</protein>
<evidence type="ECO:0000313" key="3">
    <source>
        <dbReference type="Proteomes" id="UP000479710"/>
    </source>
</evidence>
<feature type="compositionally biased region" description="Low complexity" evidence="1">
    <location>
        <begin position="10"/>
        <end position="27"/>
    </location>
</feature>
<keyword evidence="3" id="KW-1185">Reference proteome</keyword>